<evidence type="ECO:0000256" key="2">
    <source>
        <dbReference type="ARBA" id="ARBA00022679"/>
    </source>
</evidence>
<evidence type="ECO:0000256" key="1">
    <source>
        <dbReference type="ARBA" id="ARBA00022603"/>
    </source>
</evidence>
<feature type="domain" description="tRNA/rRNA methyltransferase SpoU type" evidence="3">
    <location>
        <begin position="86"/>
        <end position="222"/>
    </location>
</feature>
<dbReference type="GO" id="GO:0006396">
    <property type="term" value="P:RNA processing"/>
    <property type="evidence" value="ECO:0007669"/>
    <property type="project" value="InterPro"/>
</dbReference>
<evidence type="ECO:0000313" key="5">
    <source>
        <dbReference type="Proteomes" id="UP000587991"/>
    </source>
</evidence>
<evidence type="ECO:0000259" key="3">
    <source>
        <dbReference type="Pfam" id="PF00588"/>
    </source>
</evidence>
<dbReference type="SUPFAM" id="SSF55315">
    <property type="entry name" value="L30e-like"/>
    <property type="match status" value="1"/>
</dbReference>
<proteinExistence type="predicted"/>
<dbReference type="InterPro" id="IPR051259">
    <property type="entry name" value="rRNA_Methyltransferase"/>
</dbReference>
<reference evidence="4 5" key="1">
    <citation type="submission" date="2020-04" db="EMBL/GenBank/DDBJ databases">
        <title>Draft genome of Leeia sp. IMCC25680.</title>
        <authorList>
            <person name="Song J."/>
            <person name="Cho J.-C."/>
        </authorList>
    </citation>
    <scope>NUCLEOTIDE SEQUENCE [LARGE SCALE GENOMIC DNA]</scope>
    <source>
        <strain evidence="4 5">IMCC25680</strain>
    </source>
</reference>
<name>A0A847SBD6_9NEIS</name>
<sequence>MVLDGVHLLQSLLDCGSTPQTVVLSEPALEHAEIRPLLARLSGVETLLLSEALFGQLSELPSATGILALCPLPAAHALPHPHEQRIVLLDGVQDPGNVGSILRTAAAAGIDAVLLSPDCADPWSPKTLRAGMGAHFAVRVVAQADLLACLDHFKGNVVGTTLDAPANVYQTDLRGSLAWLFGAEGQGVRPALQARCTTRVRIPMPGKVESLNVAAAAAICLFEQLRQNLHP</sequence>
<dbReference type="InterPro" id="IPR001537">
    <property type="entry name" value="SpoU_MeTrfase"/>
</dbReference>
<dbReference type="PANTHER" id="PTHR43191:SF2">
    <property type="entry name" value="RRNA METHYLTRANSFERASE 3, MITOCHONDRIAL"/>
    <property type="match status" value="1"/>
</dbReference>
<dbReference type="Gene3D" id="3.30.1330.30">
    <property type="match status" value="1"/>
</dbReference>
<organism evidence="4 5">
    <name type="scientific">Leeia aquatica</name>
    <dbReference type="NCBI Taxonomy" id="2725557"/>
    <lineage>
        <taxon>Bacteria</taxon>
        <taxon>Pseudomonadati</taxon>
        <taxon>Pseudomonadota</taxon>
        <taxon>Betaproteobacteria</taxon>
        <taxon>Neisseriales</taxon>
        <taxon>Leeiaceae</taxon>
        <taxon>Leeia</taxon>
    </lineage>
</organism>
<dbReference type="GO" id="GO:0008173">
    <property type="term" value="F:RNA methyltransferase activity"/>
    <property type="evidence" value="ECO:0007669"/>
    <property type="project" value="InterPro"/>
</dbReference>
<dbReference type="InterPro" id="IPR029064">
    <property type="entry name" value="Ribosomal_eL30-like_sf"/>
</dbReference>
<dbReference type="PANTHER" id="PTHR43191">
    <property type="entry name" value="RRNA METHYLTRANSFERASE 3"/>
    <property type="match status" value="1"/>
</dbReference>
<keyword evidence="2 4" id="KW-0808">Transferase</keyword>
<keyword evidence="1 4" id="KW-0489">Methyltransferase</keyword>
<dbReference type="GO" id="GO:0003723">
    <property type="term" value="F:RNA binding"/>
    <property type="evidence" value="ECO:0007669"/>
    <property type="project" value="InterPro"/>
</dbReference>
<dbReference type="SUPFAM" id="SSF75217">
    <property type="entry name" value="alpha/beta knot"/>
    <property type="match status" value="1"/>
</dbReference>
<dbReference type="GO" id="GO:0032259">
    <property type="term" value="P:methylation"/>
    <property type="evidence" value="ECO:0007669"/>
    <property type="project" value="UniProtKB-KW"/>
</dbReference>
<dbReference type="CDD" id="cd18095">
    <property type="entry name" value="SpoU-like_rRNA-MTase"/>
    <property type="match status" value="1"/>
</dbReference>
<dbReference type="Gene3D" id="3.40.1280.10">
    <property type="match status" value="1"/>
</dbReference>
<dbReference type="InterPro" id="IPR029028">
    <property type="entry name" value="Alpha/beta_knot_MTases"/>
</dbReference>
<dbReference type="Pfam" id="PF00588">
    <property type="entry name" value="SpoU_methylase"/>
    <property type="match status" value="1"/>
</dbReference>
<protein>
    <submittedName>
        <fullName evidence="4">RNA methyltransferase</fullName>
    </submittedName>
</protein>
<evidence type="ECO:0000313" key="4">
    <source>
        <dbReference type="EMBL" id="NLR74659.1"/>
    </source>
</evidence>
<dbReference type="AlphaFoldDB" id="A0A847SBD6"/>
<keyword evidence="5" id="KW-1185">Reference proteome</keyword>
<comment type="caution">
    <text evidence="4">The sequence shown here is derived from an EMBL/GenBank/DDBJ whole genome shotgun (WGS) entry which is preliminary data.</text>
</comment>
<dbReference type="EMBL" id="JABAIM010000001">
    <property type="protein sequence ID" value="NLR74659.1"/>
    <property type="molecule type" value="Genomic_DNA"/>
</dbReference>
<dbReference type="Proteomes" id="UP000587991">
    <property type="component" value="Unassembled WGS sequence"/>
</dbReference>
<dbReference type="InterPro" id="IPR029026">
    <property type="entry name" value="tRNA_m1G_MTases_N"/>
</dbReference>
<accession>A0A847SBD6</accession>
<gene>
    <name evidence="4" type="ORF">HF682_05750</name>
</gene>